<keyword evidence="1" id="KW-1133">Transmembrane helix</keyword>
<name>A0ABS9Z3W9_9HYPH</name>
<reference evidence="2" key="1">
    <citation type="journal article" date="2022" name="ISME J.">
        <title>Identification of active gaseous-alkane degraders at natural gas seeps.</title>
        <authorList>
            <person name="Farhan Ul Haque M."/>
            <person name="Hernandez M."/>
            <person name="Crombie A.T."/>
            <person name="Murrell J.C."/>
        </authorList>
    </citation>
    <scope>NUCLEOTIDE SEQUENCE</scope>
    <source>
        <strain evidence="2">PC2</strain>
    </source>
</reference>
<evidence type="ECO:0000313" key="2">
    <source>
        <dbReference type="EMBL" id="MCI4681872.1"/>
    </source>
</evidence>
<evidence type="ECO:0000256" key="1">
    <source>
        <dbReference type="SAM" id="Phobius"/>
    </source>
</evidence>
<organism evidence="2 3">
    <name type="scientific">Candidatus Rhodoblastus alkanivorans</name>
    <dbReference type="NCBI Taxonomy" id="2954117"/>
    <lineage>
        <taxon>Bacteria</taxon>
        <taxon>Pseudomonadati</taxon>
        <taxon>Pseudomonadota</taxon>
        <taxon>Alphaproteobacteria</taxon>
        <taxon>Hyphomicrobiales</taxon>
        <taxon>Rhodoblastaceae</taxon>
        <taxon>Rhodoblastus</taxon>
    </lineage>
</organism>
<gene>
    <name evidence="2" type="ORF">K2U94_03690</name>
</gene>
<keyword evidence="3" id="KW-1185">Reference proteome</keyword>
<dbReference type="EMBL" id="JAIVFP010000001">
    <property type="protein sequence ID" value="MCI4681872.1"/>
    <property type="molecule type" value="Genomic_DNA"/>
</dbReference>
<keyword evidence="1" id="KW-0812">Transmembrane</keyword>
<keyword evidence="1" id="KW-0472">Membrane</keyword>
<evidence type="ECO:0000313" key="3">
    <source>
        <dbReference type="Proteomes" id="UP001139104"/>
    </source>
</evidence>
<accession>A0ABS9Z3W9</accession>
<protein>
    <submittedName>
        <fullName evidence="2">Uncharacterized protein</fullName>
    </submittedName>
</protein>
<feature type="transmembrane region" description="Helical" evidence="1">
    <location>
        <begin position="14"/>
        <end position="33"/>
    </location>
</feature>
<comment type="caution">
    <text evidence="2">The sequence shown here is derived from an EMBL/GenBank/DDBJ whole genome shotgun (WGS) entry which is preliminary data.</text>
</comment>
<dbReference type="Proteomes" id="UP001139104">
    <property type="component" value="Unassembled WGS sequence"/>
</dbReference>
<sequence length="55" mass="6114">METSLETFVRPDLFVAYLFASSELLMTAGFAWLEDYAEAFGMGAAEPEENDRADS</sequence>
<dbReference type="RefSeq" id="WP_243065913.1">
    <property type="nucleotide sequence ID" value="NZ_JAIVFK010000003.1"/>
</dbReference>
<proteinExistence type="predicted"/>